<dbReference type="PANTHER" id="PTHR11911">
    <property type="entry name" value="INOSINE-5-MONOPHOSPHATE DEHYDROGENASE RELATED"/>
    <property type="match status" value="1"/>
</dbReference>
<dbReference type="InterPro" id="IPR013785">
    <property type="entry name" value="Aldolase_TIM"/>
</dbReference>
<dbReference type="EC" id="1.1.1.205" evidence="12 18"/>
<evidence type="ECO:0000256" key="16">
    <source>
        <dbReference type="PROSITE-ProRule" id="PRU00703"/>
    </source>
</evidence>
<keyword evidence="8 12" id="KW-0520">NAD</keyword>
<evidence type="ECO:0000256" key="10">
    <source>
        <dbReference type="ARBA" id="ARBA00048028"/>
    </source>
</evidence>
<comment type="similarity">
    <text evidence="2 12 17">Belongs to the IMPDH/GMPR family.</text>
</comment>
<keyword evidence="6 12" id="KW-0630">Potassium</keyword>
<dbReference type="InterPro" id="IPR015875">
    <property type="entry name" value="IMP_DH/GMP_Rdtase_CS"/>
</dbReference>
<evidence type="ECO:0000256" key="11">
    <source>
        <dbReference type="ARBA" id="ARBA00056556"/>
    </source>
</evidence>
<dbReference type="GO" id="GO:0046872">
    <property type="term" value="F:metal ion binding"/>
    <property type="evidence" value="ECO:0007669"/>
    <property type="project" value="UniProtKB-UniRule"/>
</dbReference>
<dbReference type="Pfam" id="PF00478">
    <property type="entry name" value="IMPDH"/>
    <property type="match status" value="1"/>
</dbReference>
<dbReference type="InterPro" id="IPR005990">
    <property type="entry name" value="IMP_DH"/>
</dbReference>
<dbReference type="PIRSF" id="PIRSF000130">
    <property type="entry name" value="IMPDH"/>
    <property type="match status" value="1"/>
</dbReference>
<feature type="binding site" evidence="12 14">
    <location>
        <begin position="275"/>
        <end position="277"/>
    </location>
    <ligand>
        <name>NAD(+)</name>
        <dbReference type="ChEBI" id="CHEBI:57540"/>
    </ligand>
</feature>
<reference evidence="20 21" key="1">
    <citation type="submission" date="2016-05" db="EMBL/GenBank/DDBJ databases">
        <title>Nuclear genome of Blastocystis sp. subtype 1 NandII.</title>
        <authorList>
            <person name="Gentekaki E."/>
            <person name="Curtis B."/>
            <person name="Stairs C."/>
            <person name="Eme L."/>
            <person name="Herman E."/>
            <person name="Klimes V."/>
            <person name="Arias M.C."/>
            <person name="Elias M."/>
            <person name="Hilliou F."/>
            <person name="Klute M."/>
            <person name="Malik S.-B."/>
            <person name="Pightling A."/>
            <person name="Rachubinski R."/>
            <person name="Salas D."/>
            <person name="Schlacht A."/>
            <person name="Suga H."/>
            <person name="Archibald J."/>
            <person name="Ball S.G."/>
            <person name="Clark G."/>
            <person name="Dacks J."/>
            <person name="Van Der Giezen M."/>
            <person name="Tsaousis A."/>
            <person name="Roger A."/>
        </authorList>
    </citation>
    <scope>NUCLEOTIDE SEQUENCE [LARGE SCALE GENOMIC DNA]</scope>
    <source>
        <strain evidence="21">ATCC 50177 / NandII</strain>
    </source>
</reference>
<dbReference type="NCBIfam" id="TIGR01302">
    <property type="entry name" value="IMP_dehydrog"/>
    <property type="match status" value="1"/>
</dbReference>
<dbReference type="GO" id="GO:0006177">
    <property type="term" value="P:GMP biosynthetic process"/>
    <property type="evidence" value="ECO:0007669"/>
    <property type="project" value="UniProtKB-UniRule"/>
</dbReference>
<evidence type="ECO:0000256" key="15">
    <source>
        <dbReference type="PIRSR" id="PIRSR000130-4"/>
    </source>
</evidence>
<comment type="subunit">
    <text evidence="12">Homotetramer.</text>
</comment>
<comment type="activity regulation">
    <text evidence="12">Mycophenolic acid (MPA) is a non-competitive inhibitor that prevents formation of the closed enzyme conformation by binding to the same site as the amobile flap. In contrast, mizoribine monophosphate (MZP) is a competitive inhibitor that induces the closed conformation. MPA is a potent inhibitor of mammalian IMPDHs but a poor inhibitor of the bacterial enzymes. MZP is a more potent inhibitor of bacterial IMPDH.</text>
</comment>
<sequence>MEYTMPEKAAEPVNGGDGYDLEFVFNKKLEGTTCTYDDLIFMPGFINFPTDQVDLSSRFSRNIKLNVPFVSSCMDTVTEHAMAIAMAQHGGLGVVHSNCTIEEQAHEVQLVKMYRNGVILDPTVLSPENTVADCLRIKAEYGFSGFPITEHGKLGEKLLGIVSNRDIDLVVDPETKLRDVMTTENLQTVSASMSTDDAVEVLRKAKVGKLPVVDKDGNIVSLMSRTDLLKNRKYPNSVTDKQGRLICSASIGTRPADKERAKMLVAAGVDVIVVDSSQGDSVFQLDMIRWLKANFPHVDVVGGNVVTVRQCKHLIEAGVDGIRIGMGVGSICTTQEVCAVGRGQGSAVYFLAKYCAQFGIPVIADGGIGNVGHITKALCLGASAVMMGSMLAGTEEAPGKYYYHDGVRLKKYRGMGSIEAMEHGSSQRYFSSTHATMRVAQGVVGSVVDKGSLRQYLPYLIQGVRHGFQDLGVKSIEDLKEQRADGRLRCEVRSSSAQVEGGIHNLHSYEKRLF</sequence>
<feature type="binding site" evidence="12">
    <location>
        <begin position="388"/>
        <end position="389"/>
    </location>
    <ligand>
        <name>IMP</name>
        <dbReference type="ChEBI" id="CHEBI:58053"/>
    </ligand>
</feature>
<dbReference type="InterPro" id="IPR001093">
    <property type="entry name" value="IMP_DH_GMPRt"/>
</dbReference>
<dbReference type="GO" id="GO:0003938">
    <property type="term" value="F:IMP dehydrogenase activity"/>
    <property type="evidence" value="ECO:0007669"/>
    <property type="project" value="UniProtKB-UniRule"/>
</dbReference>
<evidence type="ECO:0000256" key="13">
    <source>
        <dbReference type="PIRSR" id="PIRSR000130-1"/>
    </source>
</evidence>
<dbReference type="SUPFAM" id="SSF54631">
    <property type="entry name" value="CBS-domain pair"/>
    <property type="match status" value="1"/>
</dbReference>
<feature type="binding site" evidence="12">
    <location>
        <position position="441"/>
    </location>
    <ligand>
        <name>IMP</name>
        <dbReference type="ChEBI" id="CHEBI:58053"/>
    </ligand>
</feature>
<dbReference type="EMBL" id="LXWW01000210">
    <property type="protein sequence ID" value="OAO14827.1"/>
    <property type="molecule type" value="Genomic_DNA"/>
</dbReference>
<feature type="domain" description="CBS" evidence="19">
    <location>
        <begin position="181"/>
        <end position="238"/>
    </location>
</feature>
<comment type="pathway">
    <text evidence="12 18">Purine metabolism; XMP biosynthesis via de novo pathway; XMP from IMP: step 1/1.</text>
</comment>
<dbReference type="HAMAP" id="MF_01964">
    <property type="entry name" value="IMPDH"/>
    <property type="match status" value="1"/>
</dbReference>
<keyword evidence="4 12" id="KW-0332">GMP biosynthesis</keyword>
<evidence type="ECO:0000256" key="3">
    <source>
        <dbReference type="ARBA" id="ARBA00022723"/>
    </source>
</evidence>
<dbReference type="PANTHER" id="PTHR11911:SF111">
    <property type="entry name" value="INOSINE-5'-MONOPHOSPHATE DEHYDROGENASE"/>
    <property type="match status" value="1"/>
</dbReference>
<evidence type="ECO:0000313" key="21">
    <source>
        <dbReference type="Proteomes" id="UP000078348"/>
    </source>
</evidence>
<feature type="binding site" evidence="12">
    <location>
        <begin position="365"/>
        <end position="367"/>
    </location>
    <ligand>
        <name>IMP</name>
        <dbReference type="ChEBI" id="CHEBI:58053"/>
    </ligand>
</feature>
<dbReference type="PROSITE" id="PS00487">
    <property type="entry name" value="IMP_DH_GMP_RED"/>
    <property type="match status" value="1"/>
</dbReference>
<keyword evidence="5 12" id="KW-0658">Purine biosynthesis</keyword>
<keyword evidence="3 12" id="KW-0479">Metal-binding</keyword>
<comment type="cofactor">
    <cofactor evidence="1 12">
        <name>K(+)</name>
        <dbReference type="ChEBI" id="CHEBI:29103"/>
    </cofactor>
</comment>
<dbReference type="FunFam" id="3.20.20.70:FF:000086">
    <property type="entry name" value="IMP dehydrogenase, putative"/>
    <property type="match status" value="1"/>
</dbReference>
<evidence type="ECO:0000259" key="19">
    <source>
        <dbReference type="PROSITE" id="PS51371"/>
    </source>
</evidence>
<comment type="caution">
    <text evidence="12">Lacks conserved residue(s) required for the propagation of feature annotation.</text>
</comment>
<evidence type="ECO:0000256" key="1">
    <source>
        <dbReference type="ARBA" id="ARBA00001958"/>
    </source>
</evidence>
<feature type="binding site" description="in other chain" evidence="12 15">
    <location>
        <position position="327"/>
    </location>
    <ligand>
        <name>K(+)</name>
        <dbReference type="ChEBI" id="CHEBI:29103"/>
        <note>ligand shared between two tetrameric partners</note>
    </ligand>
</feature>
<dbReference type="CDD" id="cd04601">
    <property type="entry name" value="CBS_pair_IMPDH"/>
    <property type="match status" value="1"/>
</dbReference>
<evidence type="ECO:0000256" key="7">
    <source>
        <dbReference type="ARBA" id="ARBA00023002"/>
    </source>
</evidence>
<dbReference type="CDD" id="cd00381">
    <property type="entry name" value="IMPDH"/>
    <property type="match status" value="1"/>
</dbReference>
<comment type="subcellular location">
    <subcellularLocation>
        <location evidence="12">Cytoplasm</location>
    </subcellularLocation>
</comment>
<dbReference type="InterPro" id="IPR000644">
    <property type="entry name" value="CBS_dom"/>
</dbReference>
<keyword evidence="21" id="KW-1185">Reference proteome</keyword>
<keyword evidence="9 16" id="KW-0129">CBS domain</keyword>
<feature type="binding site" description="in other chain" evidence="12 15">
    <location>
        <position position="329"/>
    </location>
    <ligand>
        <name>K(+)</name>
        <dbReference type="ChEBI" id="CHEBI:29103"/>
        <note>ligand shared between two tetrameric partners</note>
    </ligand>
</feature>
<dbReference type="OrthoDB" id="418595at2759"/>
<dbReference type="UniPathway" id="UPA00601">
    <property type="reaction ID" value="UER00295"/>
</dbReference>
<dbReference type="SMART" id="SM01240">
    <property type="entry name" value="IMPDH"/>
    <property type="match status" value="1"/>
</dbReference>
<dbReference type="GO" id="GO:0006183">
    <property type="term" value="P:GTP biosynthetic process"/>
    <property type="evidence" value="ECO:0007669"/>
    <property type="project" value="TreeGrafter"/>
</dbReference>
<dbReference type="SUPFAM" id="SSF51412">
    <property type="entry name" value="Inosine monophosphate dehydrogenase (IMPDH)"/>
    <property type="match status" value="1"/>
</dbReference>
<accession>A0A196SFA3</accession>
<dbReference type="Proteomes" id="UP000078348">
    <property type="component" value="Unassembled WGS sequence"/>
</dbReference>
<feature type="binding site" evidence="12 14">
    <location>
        <begin position="325"/>
        <end position="327"/>
    </location>
    <ligand>
        <name>NAD(+)</name>
        <dbReference type="ChEBI" id="CHEBI:57540"/>
    </ligand>
</feature>
<dbReference type="Gene3D" id="3.20.20.70">
    <property type="entry name" value="Aldolase class I"/>
    <property type="match status" value="1"/>
</dbReference>
<evidence type="ECO:0000256" key="9">
    <source>
        <dbReference type="ARBA" id="ARBA00023122"/>
    </source>
</evidence>
<evidence type="ECO:0000256" key="8">
    <source>
        <dbReference type="ARBA" id="ARBA00023027"/>
    </source>
</evidence>
<feature type="binding site" evidence="12">
    <location>
        <begin position="412"/>
        <end position="416"/>
    </location>
    <ligand>
        <name>IMP</name>
        <dbReference type="ChEBI" id="CHEBI:58053"/>
    </ligand>
</feature>
<feature type="domain" description="CBS" evidence="19">
    <location>
        <begin position="113"/>
        <end position="177"/>
    </location>
</feature>
<feature type="binding site" description="in other chain" evidence="12 15">
    <location>
        <position position="332"/>
    </location>
    <ligand>
        <name>K(+)</name>
        <dbReference type="ChEBI" id="CHEBI:29103"/>
        <note>ligand shared between two tetrameric partners</note>
    </ligand>
</feature>
<comment type="function">
    <text evidence="11 12">Catalyzes the conversion of inosine 5'-phosphate (IMP) to xanthosine 5'-phosphate (XMP), the first committed and rate-limiting step in the de novo synthesis of guanine nucleotides, and therefore plays an important role in the regulation of cell growth.</text>
</comment>
<dbReference type="PROSITE" id="PS51371">
    <property type="entry name" value="CBS"/>
    <property type="match status" value="2"/>
</dbReference>
<dbReference type="STRING" id="478820.A0A196SFA3"/>
<evidence type="ECO:0000256" key="18">
    <source>
        <dbReference type="RuleBase" id="RU003928"/>
    </source>
</evidence>
<evidence type="ECO:0000256" key="5">
    <source>
        <dbReference type="ARBA" id="ARBA00022755"/>
    </source>
</evidence>
<evidence type="ECO:0000256" key="12">
    <source>
        <dbReference type="HAMAP-Rule" id="MF_03156"/>
    </source>
</evidence>
<comment type="catalytic activity">
    <reaction evidence="10 12 18">
        <text>IMP + NAD(+) + H2O = XMP + NADH + H(+)</text>
        <dbReference type="Rhea" id="RHEA:11708"/>
        <dbReference type="ChEBI" id="CHEBI:15377"/>
        <dbReference type="ChEBI" id="CHEBI:15378"/>
        <dbReference type="ChEBI" id="CHEBI:57464"/>
        <dbReference type="ChEBI" id="CHEBI:57540"/>
        <dbReference type="ChEBI" id="CHEBI:57945"/>
        <dbReference type="ChEBI" id="CHEBI:58053"/>
        <dbReference type="EC" id="1.1.1.205"/>
    </reaction>
</comment>
<dbReference type="InterPro" id="IPR046342">
    <property type="entry name" value="CBS_dom_sf"/>
</dbReference>
<feature type="active site" description="Proton acceptor" evidence="12 13">
    <location>
        <position position="428"/>
    </location>
</feature>
<dbReference type="Pfam" id="PF00571">
    <property type="entry name" value="CBS"/>
    <property type="match status" value="2"/>
</dbReference>
<feature type="binding site" evidence="12">
    <location>
        <position position="330"/>
    </location>
    <ligand>
        <name>IMP</name>
        <dbReference type="ChEBI" id="CHEBI:58053"/>
    </ligand>
</feature>
<organism evidence="20 21">
    <name type="scientific">Blastocystis sp. subtype 1 (strain ATCC 50177 / NandII)</name>
    <dbReference type="NCBI Taxonomy" id="478820"/>
    <lineage>
        <taxon>Eukaryota</taxon>
        <taxon>Sar</taxon>
        <taxon>Stramenopiles</taxon>
        <taxon>Bigyra</taxon>
        <taxon>Opalozoa</taxon>
        <taxon>Opalinata</taxon>
        <taxon>Blastocystidae</taxon>
        <taxon>Blastocystis</taxon>
    </lineage>
</organism>
<protein>
    <recommendedName>
        <fullName evidence="12 18">Inosine-5'-monophosphate dehydrogenase</fullName>
        <shortName evidence="12">IMP dehydrogenase</shortName>
        <shortName evidence="12">IMPD</shortName>
        <shortName evidence="12">IMPDH</shortName>
        <ecNumber evidence="12 18">1.1.1.205</ecNumber>
    </recommendedName>
</protein>
<name>A0A196SFA3_BLAHN</name>
<dbReference type="SMART" id="SM00116">
    <property type="entry name" value="CBS"/>
    <property type="match status" value="2"/>
</dbReference>
<evidence type="ECO:0000256" key="2">
    <source>
        <dbReference type="ARBA" id="ARBA00005502"/>
    </source>
</evidence>
<evidence type="ECO:0000256" key="17">
    <source>
        <dbReference type="RuleBase" id="RU003927"/>
    </source>
</evidence>
<dbReference type="GO" id="GO:0000166">
    <property type="term" value="F:nucleotide binding"/>
    <property type="evidence" value="ECO:0007669"/>
    <property type="project" value="UniProtKB-UniRule"/>
</dbReference>
<feature type="active site" description="Thioimidate intermediate" evidence="12 13">
    <location>
        <position position="332"/>
    </location>
</feature>
<gene>
    <name evidence="20" type="ORF">AV274_3531</name>
</gene>
<feature type="binding site" evidence="12">
    <location>
        <position position="496"/>
    </location>
    <ligand>
        <name>K(+)</name>
        <dbReference type="ChEBI" id="CHEBI:29103"/>
        <note>ligand shared between two tetrameric partners</note>
    </ligand>
</feature>
<dbReference type="GO" id="GO:0005737">
    <property type="term" value="C:cytoplasm"/>
    <property type="evidence" value="ECO:0007669"/>
    <property type="project" value="UniProtKB-SubCell"/>
</dbReference>
<evidence type="ECO:0000256" key="6">
    <source>
        <dbReference type="ARBA" id="ARBA00022958"/>
    </source>
</evidence>
<keyword evidence="12" id="KW-0963">Cytoplasm</keyword>
<dbReference type="AlphaFoldDB" id="A0A196SFA3"/>
<comment type="caution">
    <text evidence="20">The sequence shown here is derived from an EMBL/GenBank/DDBJ whole genome shotgun (WGS) entry which is preliminary data.</text>
</comment>
<evidence type="ECO:0000256" key="4">
    <source>
        <dbReference type="ARBA" id="ARBA00022749"/>
    </source>
</evidence>
<evidence type="ECO:0000313" key="20">
    <source>
        <dbReference type="EMBL" id="OAO14827.1"/>
    </source>
</evidence>
<keyword evidence="7 12" id="KW-0560">Oxidoreductase</keyword>
<proteinExistence type="inferred from homology"/>
<evidence type="ECO:0000256" key="14">
    <source>
        <dbReference type="PIRSR" id="PIRSR000130-3"/>
    </source>
</evidence>